<dbReference type="AlphaFoldDB" id="A0A4V3CZ57"/>
<dbReference type="InterPro" id="IPR037257">
    <property type="entry name" value="T2SS_E_N_sf"/>
</dbReference>
<feature type="compositionally biased region" description="Low complexity" evidence="4">
    <location>
        <begin position="12"/>
        <end position="22"/>
    </location>
</feature>
<evidence type="ECO:0000256" key="3">
    <source>
        <dbReference type="ARBA" id="ARBA00022840"/>
    </source>
</evidence>
<keyword evidence="2" id="KW-0547">Nucleotide-binding</keyword>
<dbReference type="RefSeq" id="WP_133852075.1">
    <property type="nucleotide sequence ID" value="NZ_SNXZ01000004.1"/>
</dbReference>
<dbReference type="GO" id="GO:0016887">
    <property type="term" value="F:ATP hydrolysis activity"/>
    <property type="evidence" value="ECO:0007669"/>
    <property type="project" value="TreeGrafter"/>
</dbReference>
<comment type="caution">
    <text evidence="6">The sequence shown here is derived from an EMBL/GenBank/DDBJ whole genome shotgun (WGS) entry which is preliminary data.</text>
</comment>
<evidence type="ECO:0000256" key="4">
    <source>
        <dbReference type="SAM" id="MobiDB-lite"/>
    </source>
</evidence>
<gene>
    <name evidence="6" type="ORF">EV186_104756</name>
</gene>
<dbReference type="Proteomes" id="UP000295444">
    <property type="component" value="Unassembled WGS sequence"/>
</dbReference>
<name>A0A4V3CZ57_LABRH</name>
<evidence type="ECO:0000313" key="7">
    <source>
        <dbReference type="Proteomes" id="UP000295444"/>
    </source>
</evidence>
<dbReference type="CDD" id="cd01129">
    <property type="entry name" value="PulE-GspE-like"/>
    <property type="match status" value="1"/>
</dbReference>
<dbReference type="PANTHER" id="PTHR30258:SF2">
    <property type="entry name" value="COMG OPERON PROTEIN 1"/>
    <property type="match status" value="1"/>
</dbReference>
<dbReference type="FunFam" id="3.40.50.300:FF:000398">
    <property type="entry name" value="Type IV pilus assembly ATPase PilB"/>
    <property type="match status" value="1"/>
</dbReference>
<dbReference type="GO" id="GO:0005524">
    <property type="term" value="F:ATP binding"/>
    <property type="evidence" value="ECO:0007669"/>
    <property type="project" value="UniProtKB-KW"/>
</dbReference>
<keyword evidence="7" id="KW-1185">Reference proteome</keyword>
<protein>
    <submittedName>
        <fullName evidence="6">Type IV pilus assembly protein PilB</fullName>
    </submittedName>
</protein>
<feature type="domain" description="Bacterial type II secretion system protein E" evidence="5">
    <location>
        <begin position="368"/>
        <end position="382"/>
    </location>
</feature>
<dbReference type="Pfam" id="PF05157">
    <property type="entry name" value="MshEN"/>
    <property type="match status" value="1"/>
</dbReference>
<keyword evidence="3" id="KW-0067">ATP-binding</keyword>
<dbReference type="PROSITE" id="PS00662">
    <property type="entry name" value="T2SP_E"/>
    <property type="match status" value="1"/>
</dbReference>
<dbReference type="GO" id="GO:0005886">
    <property type="term" value="C:plasma membrane"/>
    <property type="evidence" value="ECO:0007669"/>
    <property type="project" value="TreeGrafter"/>
</dbReference>
<sequence length="553" mass="59598">MILRNRKHSDEPQAPQPQAQPAVLRQDSPVDSATAHRDAVDLAKRTGLATVDLASVTPDPAATARLDEATARALVAIPVALDGDRIVVAVADPTTETLSALRAATGAAVVPRVATRGDILRAIGASYRALSDVDSRVRVFEARDSVRRQAAKADAVTASDDAPVVQVVQMIITQALRDRASDVHIEPHAEGERERLRVRYRIDGALHDVLDLPGSMGSAVVSRLKILGGMNIVERRRPQDGQISMDVEGHSVDIRVSTTAVIGGEKVVLRLLDRSRPLYRLGQLGMAPDMTARYTSLLRAPYGMVICAGPTGSGKTTTLYGSLGEINTPERNIMTIEDPVEYTFPSINQIQINEQAGITFAGGLRSILRQDPDVILVGEVRDVETARIAVQSALTGHFVLSSLHATDAASALHRLLDMGIENFLIASSVTAVVSQRLVRKVCESCREYYRPTAEELAFLAAVGGAEPDGGYVRGAGCNFCAQTGFLDRIGVYELMPVTSAIRELVIERASHEELRKAARYEGMRTLQEEAVRLVHAGVTTLAEVVRSIYLVGS</sequence>
<evidence type="ECO:0000256" key="2">
    <source>
        <dbReference type="ARBA" id="ARBA00022741"/>
    </source>
</evidence>
<comment type="similarity">
    <text evidence="1">Belongs to the GSP E family.</text>
</comment>
<evidence type="ECO:0000256" key="1">
    <source>
        <dbReference type="ARBA" id="ARBA00006611"/>
    </source>
</evidence>
<evidence type="ECO:0000313" key="6">
    <source>
        <dbReference type="EMBL" id="TDP96768.1"/>
    </source>
</evidence>
<accession>A0A4V3CZ57</accession>
<dbReference type="Pfam" id="PF00437">
    <property type="entry name" value="T2SSE"/>
    <property type="match status" value="1"/>
</dbReference>
<dbReference type="OrthoDB" id="9805147at2"/>
<evidence type="ECO:0000259" key="5">
    <source>
        <dbReference type="PROSITE" id="PS00662"/>
    </source>
</evidence>
<reference evidence="6 7" key="1">
    <citation type="submission" date="2019-03" db="EMBL/GenBank/DDBJ databases">
        <title>Genomic Encyclopedia of Type Strains, Phase IV (KMG-IV): sequencing the most valuable type-strain genomes for metagenomic binning, comparative biology and taxonomic classification.</title>
        <authorList>
            <person name="Goeker M."/>
        </authorList>
    </citation>
    <scope>NUCLEOTIDE SEQUENCE [LARGE SCALE GENOMIC DNA]</scope>
    <source>
        <strain evidence="6 7">DSM 45361</strain>
    </source>
</reference>
<organism evidence="6 7">
    <name type="scientific">Labedaea rhizosphaerae</name>
    <dbReference type="NCBI Taxonomy" id="598644"/>
    <lineage>
        <taxon>Bacteria</taxon>
        <taxon>Bacillati</taxon>
        <taxon>Actinomycetota</taxon>
        <taxon>Actinomycetes</taxon>
        <taxon>Pseudonocardiales</taxon>
        <taxon>Pseudonocardiaceae</taxon>
        <taxon>Labedaea</taxon>
    </lineage>
</organism>
<feature type="region of interest" description="Disordered" evidence="4">
    <location>
        <begin position="1"/>
        <end position="35"/>
    </location>
</feature>
<dbReference type="Gene3D" id="3.30.450.90">
    <property type="match status" value="1"/>
</dbReference>
<proteinExistence type="inferred from homology"/>
<dbReference type="Gene3D" id="3.40.50.300">
    <property type="entry name" value="P-loop containing nucleotide triphosphate hydrolases"/>
    <property type="match status" value="1"/>
</dbReference>
<dbReference type="PANTHER" id="PTHR30258">
    <property type="entry name" value="TYPE II SECRETION SYSTEM PROTEIN GSPE-RELATED"/>
    <property type="match status" value="1"/>
</dbReference>
<dbReference type="SUPFAM" id="SSF52540">
    <property type="entry name" value="P-loop containing nucleoside triphosphate hydrolases"/>
    <property type="match status" value="1"/>
</dbReference>
<dbReference type="Gene3D" id="3.30.300.160">
    <property type="entry name" value="Type II secretion system, protein E, N-terminal domain"/>
    <property type="match status" value="1"/>
</dbReference>
<dbReference type="InterPro" id="IPR007831">
    <property type="entry name" value="T2SS_GspE_N"/>
</dbReference>
<dbReference type="SUPFAM" id="SSF160246">
    <property type="entry name" value="EspE N-terminal domain-like"/>
    <property type="match status" value="1"/>
</dbReference>
<dbReference type="InterPro" id="IPR027417">
    <property type="entry name" value="P-loop_NTPase"/>
</dbReference>
<dbReference type="EMBL" id="SNXZ01000004">
    <property type="protein sequence ID" value="TDP96768.1"/>
    <property type="molecule type" value="Genomic_DNA"/>
</dbReference>
<dbReference type="InterPro" id="IPR001482">
    <property type="entry name" value="T2SS/T4SS_dom"/>
</dbReference>